<feature type="domain" description="FMN hydroxy acid dehydrogenase" evidence="9">
    <location>
        <begin position="4"/>
        <end position="358"/>
    </location>
</feature>
<dbReference type="GO" id="GO:0016491">
    <property type="term" value="F:oxidoreductase activity"/>
    <property type="evidence" value="ECO:0007669"/>
    <property type="project" value="UniProtKB-KW"/>
</dbReference>
<dbReference type="GO" id="GO:0010181">
    <property type="term" value="F:FMN binding"/>
    <property type="evidence" value="ECO:0007669"/>
    <property type="project" value="InterPro"/>
</dbReference>
<evidence type="ECO:0000256" key="3">
    <source>
        <dbReference type="ARBA" id="ARBA00023002"/>
    </source>
</evidence>
<evidence type="ECO:0000256" key="5">
    <source>
        <dbReference type="ARBA" id="ARBA00073420"/>
    </source>
</evidence>
<dbReference type="EMBL" id="CABFOC020000050">
    <property type="protein sequence ID" value="CAH0054564.1"/>
    <property type="molecule type" value="Genomic_DNA"/>
</dbReference>
<comment type="similarity">
    <text evidence="4">Belongs to the FMN-dependent alpha-hydroxy acid dehydrogenase family.</text>
</comment>
<feature type="binding site" evidence="8">
    <location>
        <position position="30"/>
    </location>
    <ligand>
        <name>glyoxylate</name>
        <dbReference type="ChEBI" id="CHEBI:36655"/>
    </ligand>
</feature>
<feature type="binding site" evidence="8">
    <location>
        <position position="166"/>
    </location>
    <ligand>
        <name>FMN</name>
        <dbReference type="ChEBI" id="CHEBI:58210"/>
    </ligand>
</feature>
<feature type="binding site" evidence="8">
    <location>
        <position position="114"/>
    </location>
    <ligand>
        <name>FMN</name>
        <dbReference type="ChEBI" id="CHEBI:58210"/>
    </ligand>
</feature>
<evidence type="ECO:0000256" key="2">
    <source>
        <dbReference type="ARBA" id="ARBA00004685"/>
    </source>
</evidence>
<dbReference type="GO" id="GO:0005737">
    <property type="term" value="C:cytoplasm"/>
    <property type="evidence" value="ECO:0007669"/>
    <property type="project" value="UniProtKB-ARBA"/>
</dbReference>
<dbReference type="Pfam" id="PF01070">
    <property type="entry name" value="FMN_dh"/>
    <property type="match status" value="1"/>
</dbReference>
<comment type="caution">
    <text evidence="10">The sequence shown here is derived from an EMBL/GenBank/DDBJ whole genome shotgun (WGS) entry which is preliminary data.</text>
</comment>
<dbReference type="AlphaFoldDB" id="A0A9P0EMZ9"/>
<evidence type="ECO:0000256" key="7">
    <source>
        <dbReference type="PIRSR" id="PIRSR000138-1"/>
    </source>
</evidence>
<dbReference type="PANTHER" id="PTHR10578:SF149">
    <property type="entry name" value="2-HYDROXYACID OXIDASE 2"/>
    <property type="match status" value="1"/>
</dbReference>
<feature type="binding site" evidence="8">
    <location>
        <position position="229"/>
    </location>
    <ligand>
        <name>FMN</name>
        <dbReference type="ChEBI" id="CHEBI:58210"/>
    </ligand>
</feature>
<keyword evidence="8" id="KW-0288">FMN</keyword>
<comment type="cofactor">
    <cofactor evidence="1">
        <name>FMN</name>
        <dbReference type="ChEBI" id="CHEBI:58210"/>
    </cofactor>
</comment>
<name>A0A9P0EMZ9_9HYPO</name>
<dbReference type="Proteomes" id="UP000775872">
    <property type="component" value="Unassembled WGS sequence"/>
</dbReference>
<dbReference type="InterPro" id="IPR012133">
    <property type="entry name" value="Alpha-hydoxy_acid_DH_FMN"/>
</dbReference>
<dbReference type="OrthoDB" id="1925334at2759"/>
<protein>
    <recommendedName>
        <fullName evidence="5">Oxidase FUB9</fullName>
    </recommendedName>
    <alternativeName>
        <fullName evidence="6">Fusaric acid biosynthesis protein 9</fullName>
    </alternativeName>
</protein>
<accession>A0A9P0EMZ9</accession>
<reference evidence="10 11" key="2">
    <citation type="submission" date="2021-10" db="EMBL/GenBank/DDBJ databases">
        <authorList>
            <person name="Piombo E."/>
        </authorList>
    </citation>
    <scope>NUCLEOTIDE SEQUENCE [LARGE SCALE GENOMIC DNA]</scope>
</reference>
<sequence>MATTPREDVLTIAELKEAASAKLSDTIRVYPQLGPVHLPIFRLRENETAYDKFKIRQRILVDVASVDTRTRIFGSEVSLPLAFAPSAMHGLAHPVAERGTSRAAASKNIPMGLSTYSTTSLEDVIKERGDATNPYVFQLSITKDRSIPLGLIKRAEDAGYKALVLTVDAPVLGRRLGELRNKVTLPDSMCLPNLGGLRTIVNPGRDASNSWASVVPWVRSHTKLDIWLKGIYCAEDVLLAIRYGIDGIIVSNHGGRQLDGAAATIDVLPECAAAAKGRIKIGIDGGIRRGSDIFKALALGADCCFIGRIPIWGLAYNGEEGVKLAVDILEQELRTTMALAGCSSIKEISRHHLSVLGASGLLSRL</sequence>
<feature type="binding site" evidence="8">
    <location>
        <begin position="284"/>
        <end position="288"/>
    </location>
    <ligand>
        <name>FMN</name>
        <dbReference type="ChEBI" id="CHEBI:58210"/>
    </ligand>
</feature>
<dbReference type="InterPro" id="IPR013785">
    <property type="entry name" value="Aldolase_TIM"/>
</dbReference>
<proteinExistence type="inferred from homology"/>
<evidence type="ECO:0000259" key="9">
    <source>
        <dbReference type="PROSITE" id="PS51349"/>
    </source>
</evidence>
<evidence type="ECO:0000313" key="11">
    <source>
        <dbReference type="Proteomes" id="UP000775872"/>
    </source>
</evidence>
<dbReference type="SUPFAM" id="SSF51395">
    <property type="entry name" value="FMN-linked oxidoreductases"/>
    <property type="match status" value="1"/>
</dbReference>
<dbReference type="PIRSF" id="PIRSF000138">
    <property type="entry name" value="Al-hdrx_acd_dh"/>
    <property type="match status" value="1"/>
</dbReference>
<keyword evidence="3" id="KW-0560">Oxidoreductase</keyword>
<dbReference type="InterPro" id="IPR000262">
    <property type="entry name" value="FMN-dep_DH"/>
</dbReference>
<dbReference type="PROSITE" id="PS00557">
    <property type="entry name" value="FMN_HYDROXY_ACID_DH_1"/>
    <property type="match status" value="1"/>
</dbReference>
<evidence type="ECO:0000256" key="1">
    <source>
        <dbReference type="ARBA" id="ARBA00001917"/>
    </source>
</evidence>
<feature type="binding site" evidence="8">
    <location>
        <position position="253"/>
    </location>
    <ligand>
        <name>glyoxylate</name>
        <dbReference type="ChEBI" id="CHEBI:36655"/>
    </ligand>
</feature>
<dbReference type="FunFam" id="3.20.20.70:FF:000056">
    <property type="entry name" value="hydroxyacid oxidase 2"/>
    <property type="match status" value="1"/>
</dbReference>
<feature type="binding site" evidence="8">
    <location>
        <position position="256"/>
    </location>
    <ligand>
        <name>glyoxylate</name>
        <dbReference type="ChEBI" id="CHEBI:36655"/>
    </ligand>
</feature>
<feature type="binding site" evidence="8">
    <location>
        <begin position="307"/>
        <end position="308"/>
    </location>
    <ligand>
        <name>FMN</name>
        <dbReference type="ChEBI" id="CHEBI:58210"/>
    </ligand>
</feature>
<evidence type="ECO:0000256" key="8">
    <source>
        <dbReference type="PIRSR" id="PIRSR000138-2"/>
    </source>
</evidence>
<gene>
    <name evidence="10" type="ORF">CSOL1703_00016629</name>
</gene>
<evidence type="ECO:0000256" key="6">
    <source>
        <dbReference type="ARBA" id="ARBA00083297"/>
    </source>
</evidence>
<feature type="binding site" evidence="8">
    <location>
        <position position="138"/>
    </location>
    <ligand>
        <name>FMN</name>
        <dbReference type="ChEBI" id="CHEBI:58210"/>
    </ligand>
</feature>
<reference evidence="11" key="1">
    <citation type="submission" date="2019-06" db="EMBL/GenBank/DDBJ databases">
        <authorList>
            <person name="Broberg M."/>
        </authorList>
    </citation>
    <scope>NUCLEOTIDE SEQUENCE [LARGE SCALE GENOMIC DNA]</scope>
</reference>
<evidence type="ECO:0000256" key="4">
    <source>
        <dbReference type="ARBA" id="ARBA00024042"/>
    </source>
</evidence>
<feature type="binding site" evidence="8">
    <location>
        <begin position="85"/>
        <end position="87"/>
    </location>
    <ligand>
        <name>FMN</name>
        <dbReference type="ChEBI" id="CHEBI:58210"/>
    </ligand>
</feature>
<dbReference type="InterPro" id="IPR037396">
    <property type="entry name" value="FMN_HAD"/>
</dbReference>
<organism evidence="10 11">
    <name type="scientific">Clonostachys solani</name>
    <dbReference type="NCBI Taxonomy" id="160281"/>
    <lineage>
        <taxon>Eukaryota</taxon>
        <taxon>Fungi</taxon>
        <taxon>Dikarya</taxon>
        <taxon>Ascomycota</taxon>
        <taxon>Pezizomycotina</taxon>
        <taxon>Sordariomycetes</taxon>
        <taxon>Hypocreomycetidae</taxon>
        <taxon>Hypocreales</taxon>
        <taxon>Bionectriaceae</taxon>
        <taxon>Clonostachys</taxon>
    </lineage>
</organism>
<comment type="pathway">
    <text evidence="2">Mycotoxin biosynthesis.</text>
</comment>
<dbReference type="PANTHER" id="PTHR10578">
    <property type="entry name" value="S -2-HYDROXY-ACID OXIDASE-RELATED"/>
    <property type="match status" value="1"/>
</dbReference>
<feature type="active site" description="Proton acceptor" evidence="7">
    <location>
        <position position="253"/>
    </location>
</feature>
<keyword evidence="8" id="KW-0285">Flavoprotein</keyword>
<evidence type="ECO:0000313" key="10">
    <source>
        <dbReference type="EMBL" id="CAH0054564.1"/>
    </source>
</evidence>
<dbReference type="PROSITE" id="PS51349">
    <property type="entry name" value="FMN_HYDROXY_ACID_DH_2"/>
    <property type="match status" value="1"/>
</dbReference>
<keyword evidence="11" id="KW-1185">Reference proteome</keyword>
<feature type="binding site" evidence="8">
    <location>
        <position position="175"/>
    </location>
    <ligand>
        <name>glyoxylate</name>
        <dbReference type="ChEBI" id="CHEBI:36655"/>
    </ligand>
</feature>
<feature type="binding site" evidence="8">
    <location>
        <position position="251"/>
    </location>
    <ligand>
        <name>FMN</name>
        <dbReference type="ChEBI" id="CHEBI:58210"/>
    </ligand>
</feature>
<dbReference type="CDD" id="cd02809">
    <property type="entry name" value="alpha_hydroxyacid_oxid_FMN"/>
    <property type="match status" value="1"/>
</dbReference>
<dbReference type="InterPro" id="IPR008259">
    <property type="entry name" value="FMN_hydac_DH_AS"/>
</dbReference>
<dbReference type="Gene3D" id="3.20.20.70">
    <property type="entry name" value="Aldolase class I"/>
    <property type="match status" value="1"/>
</dbReference>